<proteinExistence type="predicted"/>
<gene>
    <name evidence="2" type="ORF">EXN66_Car005119</name>
</gene>
<evidence type="ECO:0000313" key="3">
    <source>
        <dbReference type="Proteomes" id="UP000503349"/>
    </source>
</evidence>
<dbReference type="Proteomes" id="UP000503349">
    <property type="component" value="Chromosome 5"/>
</dbReference>
<dbReference type="EMBL" id="CM015716">
    <property type="protein sequence ID" value="KAF3689447.1"/>
    <property type="molecule type" value="Genomic_DNA"/>
</dbReference>
<organism evidence="2 3">
    <name type="scientific">Channa argus</name>
    <name type="common">Northern snakehead</name>
    <name type="synonym">Ophicephalus argus</name>
    <dbReference type="NCBI Taxonomy" id="215402"/>
    <lineage>
        <taxon>Eukaryota</taxon>
        <taxon>Metazoa</taxon>
        <taxon>Chordata</taxon>
        <taxon>Craniata</taxon>
        <taxon>Vertebrata</taxon>
        <taxon>Euteleostomi</taxon>
        <taxon>Actinopterygii</taxon>
        <taxon>Neopterygii</taxon>
        <taxon>Teleostei</taxon>
        <taxon>Neoteleostei</taxon>
        <taxon>Acanthomorphata</taxon>
        <taxon>Anabantaria</taxon>
        <taxon>Anabantiformes</taxon>
        <taxon>Channoidei</taxon>
        <taxon>Channidae</taxon>
        <taxon>Channa</taxon>
    </lineage>
</organism>
<dbReference type="AlphaFoldDB" id="A0A6G1PGT5"/>
<evidence type="ECO:0000256" key="1">
    <source>
        <dbReference type="SAM" id="MobiDB-lite"/>
    </source>
</evidence>
<feature type="region of interest" description="Disordered" evidence="1">
    <location>
        <begin position="22"/>
        <end position="64"/>
    </location>
</feature>
<accession>A0A6G1PGT5</accession>
<protein>
    <submittedName>
        <fullName evidence="2">Uncharacterized protein</fullName>
    </submittedName>
</protein>
<sequence>MIQDDSRPSWLIPLERLTELWEHSSSSASRPSAALEEPLQRAGRVPVRAQGPGRASPSCPGASSEVVVLTPQWHGAKPRCRDCS</sequence>
<reference evidence="3" key="2">
    <citation type="submission" date="2019-02" db="EMBL/GenBank/DDBJ databases">
        <title>Opniocepnalus argus Var Kimnra genome.</title>
        <authorList>
            <person name="Zhou C."/>
            <person name="Xiao S."/>
        </authorList>
    </citation>
    <scope>NUCLEOTIDE SEQUENCE [LARGE SCALE GENOMIC DNA]</scope>
</reference>
<evidence type="ECO:0000313" key="2">
    <source>
        <dbReference type="EMBL" id="KAF3689447.1"/>
    </source>
</evidence>
<name>A0A6G1PGT5_CHAAH</name>
<reference evidence="2 3" key="1">
    <citation type="submission" date="2019-02" db="EMBL/GenBank/DDBJ databases">
        <title>Opniocepnalus argus genome.</title>
        <authorList>
            <person name="Zhou C."/>
            <person name="Xiao S."/>
        </authorList>
    </citation>
    <scope>NUCLEOTIDE SEQUENCE [LARGE SCALE GENOMIC DNA]</scope>
    <source>
        <strain evidence="2">OARG1902GOOAL</strain>
        <tissue evidence="2">Muscle</tissue>
    </source>
</reference>
<keyword evidence="3" id="KW-1185">Reference proteome</keyword>
<feature type="compositionally biased region" description="Low complexity" evidence="1">
    <location>
        <begin position="24"/>
        <end position="34"/>
    </location>
</feature>